<reference evidence="3" key="1">
    <citation type="journal article" date="2015" name="BMC Genomics">
        <title>Draft genome of a commonly misdiagnosed multidrug resistant pathogen Candida auris.</title>
        <authorList>
            <person name="Chatterjee S."/>
            <person name="Alampalli S.V."/>
            <person name="Nageshan R.K."/>
            <person name="Chettiar S.T."/>
            <person name="Joshi S."/>
            <person name="Tatu U.S."/>
        </authorList>
    </citation>
    <scope>NUCLEOTIDE SEQUENCE [LARGE SCALE GENOMIC DNA]</scope>
    <source>
        <strain evidence="3">6684</strain>
    </source>
</reference>
<evidence type="ECO:0000313" key="2">
    <source>
        <dbReference type="EMBL" id="KND97471.1"/>
    </source>
</evidence>
<organism evidence="2 3">
    <name type="scientific">Candidozyma auris</name>
    <name type="common">Yeast</name>
    <name type="synonym">Candida auris</name>
    <dbReference type="NCBI Taxonomy" id="498019"/>
    <lineage>
        <taxon>Eukaryota</taxon>
        <taxon>Fungi</taxon>
        <taxon>Dikarya</taxon>
        <taxon>Ascomycota</taxon>
        <taxon>Saccharomycotina</taxon>
        <taxon>Pichiomycetes</taxon>
        <taxon>Metschnikowiaceae</taxon>
        <taxon>Candidozyma</taxon>
    </lineage>
</organism>
<dbReference type="AlphaFoldDB" id="A0A0L0NTH9"/>
<protein>
    <submittedName>
        <fullName evidence="2">Uncharacterized protein</fullName>
    </submittedName>
</protein>
<dbReference type="EMBL" id="LGST01000041">
    <property type="protein sequence ID" value="KND97471.1"/>
    <property type="molecule type" value="Genomic_DNA"/>
</dbReference>
<sequence>MENRSTFHFEDQMYKKFSLAFCPQAGVSFCLCPASAVPPWALLRRDISEEGEGERETNKKKKKKKKLKRKREEKKAIFLNS</sequence>
<dbReference type="Proteomes" id="UP000037122">
    <property type="component" value="Unassembled WGS sequence"/>
</dbReference>
<evidence type="ECO:0000313" key="3">
    <source>
        <dbReference type="Proteomes" id="UP000037122"/>
    </source>
</evidence>
<proteinExistence type="predicted"/>
<comment type="caution">
    <text evidence="2">The sequence shown here is derived from an EMBL/GenBank/DDBJ whole genome shotgun (WGS) entry which is preliminary data.</text>
</comment>
<feature type="compositionally biased region" description="Basic residues" evidence="1">
    <location>
        <begin position="58"/>
        <end position="72"/>
    </location>
</feature>
<gene>
    <name evidence="2" type="ORF">QG37_05857</name>
</gene>
<name>A0A0L0NTH9_CANAR</name>
<accession>A0A0L0NTH9</accession>
<dbReference type="VEuPathDB" id="FungiDB:QG37_05857"/>
<feature type="region of interest" description="Disordered" evidence="1">
    <location>
        <begin position="48"/>
        <end position="81"/>
    </location>
</feature>
<evidence type="ECO:0000256" key="1">
    <source>
        <dbReference type="SAM" id="MobiDB-lite"/>
    </source>
</evidence>